<organism evidence="10 11">
    <name type="scientific">Perkinsus olseni</name>
    <name type="common">Perkinsus atlanticus</name>
    <dbReference type="NCBI Taxonomy" id="32597"/>
    <lineage>
        <taxon>Eukaryota</taxon>
        <taxon>Sar</taxon>
        <taxon>Alveolata</taxon>
        <taxon>Perkinsozoa</taxon>
        <taxon>Perkinsea</taxon>
        <taxon>Perkinsida</taxon>
        <taxon>Perkinsidae</taxon>
        <taxon>Perkinsus</taxon>
    </lineage>
</organism>
<feature type="transmembrane region" description="Helical" evidence="7">
    <location>
        <begin position="69"/>
        <end position="93"/>
    </location>
</feature>
<dbReference type="GO" id="GO:0098855">
    <property type="term" value="C:HCN channel complex"/>
    <property type="evidence" value="ECO:0007669"/>
    <property type="project" value="TreeGrafter"/>
</dbReference>
<feature type="transmembrane region" description="Helical" evidence="7">
    <location>
        <begin position="352"/>
        <end position="371"/>
    </location>
</feature>
<dbReference type="EMBL" id="JABANM010030325">
    <property type="protein sequence ID" value="KAF4706443.1"/>
    <property type="molecule type" value="Genomic_DNA"/>
</dbReference>
<dbReference type="InterPro" id="IPR005821">
    <property type="entry name" value="Ion_trans_dom"/>
</dbReference>
<dbReference type="InterPro" id="IPR014710">
    <property type="entry name" value="RmlC-like_jellyroll"/>
</dbReference>
<dbReference type="Pfam" id="PF00027">
    <property type="entry name" value="cNMP_binding"/>
    <property type="match status" value="1"/>
</dbReference>
<evidence type="ECO:0000313" key="10">
    <source>
        <dbReference type="EMBL" id="KAF4706443.1"/>
    </source>
</evidence>
<evidence type="ECO:0000256" key="4">
    <source>
        <dbReference type="ARBA" id="ARBA00022989"/>
    </source>
</evidence>
<evidence type="ECO:0000313" key="11">
    <source>
        <dbReference type="Proteomes" id="UP000574390"/>
    </source>
</evidence>
<feature type="signal peptide" evidence="8">
    <location>
        <begin position="1"/>
        <end position="16"/>
    </location>
</feature>
<evidence type="ECO:0000256" key="6">
    <source>
        <dbReference type="ARBA" id="ARBA00023136"/>
    </source>
</evidence>
<dbReference type="Proteomes" id="UP000574390">
    <property type="component" value="Unassembled WGS sequence"/>
</dbReference>
<keyword evidence="2" id="KW-0813">Transport</keyword>
<dbReference type="SMART" id="SM00100">
    <property type="entry name" value="cNMP"/>
    <property type="match status" value="1"/>
</dbReference>
<evidence type="ECO:0000256" key="5">
    <source>
        <dbReference type="ARBA" id="ARBA00023065"/>
    </source>
</evidence>
<accession>A0A7J6QDN5</accession>
<dbReference type="Gene3D" id="1.10.287.630">
    <property type="entry name" value="Helix hairpin bin"/>
    <property type="match status" value="1"/>
</dbReference>
<feature type="transmembrane region" description="Helical" evidence="7">
    <location>
        <begin position="40"/>
        <end position="57"/>
    </location>
</feature>
<feature type="domain" description="Cyclic nucleotide-binding" evidence="9">
    <location>
        <begin position="178"/>
        <end position="279"/>
    </location>
</feature>
<dbReference type="Pfam" id="PF00520">
    <property type="entry name" value="Ion_trans"/>
    <property type="match status" value="1"/>
</dbReference>
<evidence type="ECO:0000256" key="7">
    <source>
        <dbReference type="SAM" id="Phobius"/>
    </source>
</evidence>
<reference evidence="10 11" key="1">
    <citation type="submission" date="2020-04" db="EMBL/GenBank/DDBJ databases">
        <title>Perkinsus olseni comparative genomics.</title>
        <authorList>
            <person name="Bogema D.R."/>
        </authorList>
    </citation>
    <scope>NUCLEOTIDE SEQUENCE [LARGE SCALE GENOMIC DNA]</scope>
    <source>
        <strain evidence="10">ATCC PRA-205</strain>
    </source>
</reference>
<keyword evidence="6 7" id="KW-0472">Membrane</keyword>
<protein>
    <recommendedName>
        <fullName evidence="9">Cyclic nucleotide-binding domain-containing protein</fullName>
    </recommendedName>
</protein>
<dbReference type="SUPFAM" id="SSF81324">
    <property type="entry name" value="Voltage-gated potassium channels"/>
    <property type="match status" value="1"/>
</dbReference>
<name>A0A7J6QDN5_PEROL</name>
<feature type="chain" id="PRO_5029765770" description="Cyclic nucleotide-binding domain-containing protein" evidence="8">
    <location>
        <begin position="17"/>
        <end position="374"/>
    </location>
</feature>
<dbReference type="GO" id="GO:0003254">
    <property type="term" value="P:regulation of membrane depolarization"/>
    <property type="evidence" value="ECO:0007669"/>
    <property type="project" value="TreeGrafter"/>
</dbReference>
<evidence type="ECO:0000256" key="2">
    <source>
        <dbReference type="ARBA" id="ARBA00022448"/>
    </source>
</evidence>
<keyword evidence="3 7" id="KW-0812">Transmembrane</keyword>
<dbReference type="Gene3D" id="2.60.120.10">
    <property type="entry name" value="Jelly Rolls"/>
    <property type="match status" value="1"/>
</dbReference>
<keyword evidence="5" id="KW-0406">Ion transport</keyword>
<comment type="caution">
    <text evidence="10">The sequence shown here is derived from an EMBL/GenBank/DDBJ whole genome shotgun (WGS) entry which is preliminary data.</text>
</comment>
<evidence type="ECO:0000256" key="8">
    <source>
        <dbReference type="SAM" id="SignalP"/>
    </source>
</evidence>
<evidence type="ECO:0000256" key="3">
    <source>
        <dbReference type="ARBA" id="ARBA00022692"/>
    </source>
</evidence>
<dbReference type="AlphaFoldDB" id="A0A7J6QDN5"/>
<gene>
    <name evidence="10" type="ORF">FOZ62_007249</name>
</gene>
<keyword evidence="8" id="KW-0732">Signal</keyword>
<dbReference type="CDD" id="cd00038">
    <property type="entry name" value="CAP_ED"/>
    <property type="match status" value="1"/>
</dbReference>
<dbReference type="SUPFAM" id="SSF51206">
    <property type="entry name" value="cAMP-binding domain-like"/>
    <property type="match status" value="1"/>
</dbReference>
<comment type="subcellular location">
    <subcellularLocation>
        <location evidence="1">Membrane</location>
        <topology evidence="1">Multi-pass membrane protein</topology>
    </subcellularLocation>
</comment>
<dbReference type="Gene3D" id="1.10.287.70">
    <property type="match status" value="1"/>
</dbReference>
<dbReference type="GO" id="GO:0035725">
    <property type="term" value="P:sodium ion transmembrane transport"/>
    <property type="evidence" value="ECO:0007669"/>
    <property type="project" value="TreeGrafter"/>
</dbReference>
<evidence type="ECO:0000259" key="9">
    <source>
        <dbReference type="PROSITE" id="PS50042"/>
    </source>
</evidence>
<evidence type="ECO:0000256" key="1">
    <source>
        <dbReference type="ARBA" id="ARBA00004141"/>
    </source>
</evidence>
<feature type="non-terminal residue" evidence="10">
    <location>
        <position position="374"/>
    </location>
</feature>
<dbReference type="InterPro" id="IPR000595">
    <property type="entry name" value="cNMP-bd_dom"/>
</dbReference>
<feature type="non-terminal residue" evidence="10">
    <location>
        <position position="1"/>
    </location>
</feature>
<dbReference type="InterPro" id="IPR018490">
    <property type="entry name" value="cNMP-bd_dom_sf"/>
</dbReference>
<dbReference type="PANTHER" id="PTHR45689:SF5">
    <property type="entry name" value="I[[H]] CHANNEL, ISOFORM E"/>
    <property type="match status" value="1"/>
</dbReference>
<dbReference type="PROSITE" id="PS50042">
    <property type="entry name" value="CNMP_BINDING_3"/>
    <property type="match status" value="1"/>
</dbReference>
<dbReference type="PANTHER" id="PTHR45689">
    <property type="entry name" value="I[[H]] CHANNEL, ISOFORM E"/>
    <property type="match status" value="1"/>
</dbReference>
<keyword evidence="4 7" id="KW-1133">Transmembrane helix</keyword>
<proteinExistence type="predicted"/>
<sequence length="374" mass="41722">VLFIAHWIACVWYIVAVSESPHENTWLDAFGYRDKPILEIYIAALYWSFATMTTVGYGEIHPVNSREQIFGMLTMLLACGVFAFFIGNIGGLIRSLDSESAKFRAKNKAIKKFLVERDVPLPLQTKVKRYLQFLWANGRDFGKENKNRDEGILGLMSNHLRGEVMLQLLGSSIKITPFLSDIPSSMLRRLCERCLTKAAHAPGDVVYEEGELASSMHFLVSGRVKVVYVGGAEREEFVDSGGYFGELALFLEALREGTARCIRFSETVALKRSEVIKLLPMYPKTKKRYEKMCRSLADGGGVYVLKRKGAGVSVQWSDDFEEGDEDSVENGEELEGVDEYGLDRGGTCRDGLMEVVMVICMIGTLCVVLPACVA</sequence>
<dbReference type="InterPro" id="IPR051413">
    <property type="entry name" value="K/Na_HCN_channel"/>
</dbReference>
<dbReference type="GO" id="GO:0005249">
    <property type="term" value="F:voltage-gated potassium channel activity"/>
    <property type="evidence" value="ECO:0007669"/>
    <property type="project" value="TreeGrafter"/>
</dbReference>